<accession>A0A6P2U9L8</accession>
<dbReference type="SMART" id="SM00470">
    <property type="entry name" value="ParB"/>
    <property type="match status" value="1"/>
</dbReference>
<keyword evidence="3" id="KW-0949">S-adenosyl-L-methionine</keyword>
<dbReference type="SUPFAM" id="SSF53335">
    <property type="entry name" value="S-adenosyl-L-methionine-dependent methyltransferases"/>
    <property type="match status" value="1"/>
</dbReference>
<dbReference type="EMBL" id="CABVQI010000004">
    <property type="protein sequence ID" value="VWC65618.1"/>
    <property type="molecule type" value="Genomic_DNA"/>
</dbReference>
<feature type="domain" description="ParB-like N-terminal" evidence="6">
    <location>
        <begin position="2"/>
        <end position="87"/>
    </location>
</feature>
<organism evidence="7 8">
    <name type="scientific">Burkholderia lata (strain ATCC 17760 / DSM 23089 / LMG 22485 / NCIMB 9086 / R18194 / 383)</name>
    <dbReference type="NCBI Taxonomy" id="482957"/>
    <lineage>
        <taxon>Bacteria</taxon>
        <taxon>Pseudomonadati</taxon>
        <taxon>Pseudomonadota</taxon>
        <taxon>Betaproteobacteria</taxon>
        <taxon>Burkholderiales</taxon>
        <taxon>Burkholderiaceae</taxon>
        <taxon>Burkholderia</taxon>
        <taxon>Burkholderia cepacia complex</taxon>
    </lineage>
</organism>
<evidence type="ECO:0000256" key="2">
    <source>
        <dbReference type="ARBA" id="ARBA00022679"/>
    </source>
</evidence>
<dbReference type="RefSeq" id="WP_175043152.1">
    <property type="nucleotide sequence ID" value="NZ_CABVQI010000004.1"/>
</dbReference>
<dbReference type="InterPro" id="IPR036086">
    <property type="entry name" value="ParB/Sulfiredoxin_sf"/>
</dbReference>
<dbReference type="GO" id="GO:0032259">
    <property type="term" value="P:methylation"/>
    <property type="evidence" value="ECO:0007669"/>
    <property type="project" value="UniProtKB-KW"/>
</dbReference>
<keyword evidence="5" id="KW-0175">Coiled coil</keyword>
<protein>
    <recommendedName>
        <fullName evidence="6">ParB-like N-terminal domain-containing protein</fullName>
    </recommendedName>
</protein>
<proteinExistence type="inferred from homology"/>
<dbReference type="PANTHER" id="PTHR12829:SF7">
    <property type="entry name" value="N6-ADENOSINE-METHYLTRANSFERASE CATALYTIC SUBUNIT"/>
    <property type="match status" value="1"/>
</dbReference>
<evidence type="ECO:0000256" key="4">
    <source>
        <dbReference type="PROSITE-ProRule" id="PRU00489"/>
    </source>
</evidence>
<comment type="similarity">
    <text evidence="4">Belongs to the MT-A70-like family.</text>
</comment>
<dbReference type="AlphaFoldDB" id="A0A6P2U9L8"/>
<reference evidence="7 8" key="1">
    <citation type="submission" date="2019-09" db="EMBL/GenBank/DDBJ databases">
        <authorList>
            <person name="Depoorter E."/>
        </authorList>
    </citation>
    <scope>NUCLEOTIDE SEQUENCE [LARGE SCALE GENOMIC DNA]</scope>
    <source>
        <strain evidence="7">R-18112</strain>
    </source>
</reference>
<dbReference type="Gene3D" id="3.90.1530.30">
    <property type="match status" value="1"/>
</dbReference>
<dbReference type="Proteomes" id="UP000494274">
    <property type="component" value="Unassembled WGS sequence"/>
</dbReference>
<dbReference type="PROSITE" id="PS00092">
    <property type="entry name" value="N6_MTASE"/>
    <property type="match status" value="1"/>
</dbReference>
<dbReference type="GO" id="GO:0003676">
    <property type="term" value="F:nucleic acid binding"/>
    <property type="evidence" value="ECO:0007669"/>
    <property type="project" value="InterPro"/>
</dbReference>
<dbReference type="InterPro" id="IPR029063">
    <property type="entry name" value="SAM-dependent_MTases_sf"/>
</dbReference>
<dbReference type="InterPro" id="IPR007757">
    <property type="entry name" value="MT-A70-like"/>
</dbReference>
<keyword evidence="2" id="KW-0808">Transferase</keyword>
<dbReference type="PROSITE" id="PS51143">
    <property type="entry name" value="MT_A70"/>
    <property type="match status" value="1"/>
</dbReference>
<name>A0A6P2U9L8_BURL3</name>
<evidence type="ECO:0000313" key="7">
    <source>
        <dbReference type="EMBL" id="VWC65618.1"/>
    </source>
</evidence>
<keyword evidence="1" id="KW-0489">Methyltransferase</keyword>
<evidence type="ECO:0000313" key="8">
    <source>
        <dbReference type="Proteomes" id="UP000494274"/>
    </source>
</evidence>
<dbReference type="SUPFAM" id="SSF110849">
    <property type="entry name" value="ParB/Sulfiredoxin"/>
    <property type="match status" value="1"/>
</dbReference>
<dbReference type="PANTHER" id="PTHR12829">
    <property type="entry name" value="N6-ADENOSINE-METHYLTRANSFERASE"/>
    <property type="match status" value="1"/>
</dbReference>
<sequence>MKNIENTEYLIHSAAALFPPMSDEEFAELKADIEKNGQQMPILVYRNKIVDGRQRLRACQELGIEPVYKDVGKLDVPTQAFIVSQNLHRRHLNSGQRSLIAARLSNTKKGANQHTAEAVSQKQAAEACKVSADSVQRAAKVLESGHEGLIQTVESGKLDVSNAAALVSLSRDELDEMVKRSAKEMIARGKKEREEARNELRQRKVEQIEKTRKNSQPFDHGVGPFNVIYADPPWDYIPEVQLGYPTMKFDAICDLLRGSKTVSLDAVLFLWVPASLIAEGLKVIEAWGFRYITHAIWHKGESGMGSYFRMTHEVLMFATRGSTVIPEVPTEARPGSVFTYKRGMHSQKPEELYGVIERMYPELPKIELFRRGVSRDGWYSWGNEVQHGPAVPLGQQIVDAMAVEPVAGELAEMAEAGDAVNDLEQQAA</sequence>
<feature type="coiled-coil region" evidence="5">
    <location>
        <begin position="179"/>
        <end position="211"/>
    </location>
</feature>
<evidence type="ECO:0000259" key="6">
    <source>
        <dbReference type="SMART" id="SM00470"/>
    </source>
</evidence>
<evidence type="ECO:0000256" key="5">
    <source>
        <dbReference type="SAM" id="Coils"/>
    </source>
</evidence>
<gene>
    <name evidence="7" type="ORF">BLA18112_01521</name>
</gene>
<evidence type="ECO:0000256" key="3">
    <source>
        <dbReference type="ARBA" id="ARBA00022691"/>
    </source>
</evidence>
<dbReference type="Gene3D" id="1.10.10.2830">
    <property type="match status" value="1"/>
</dbReference>
<dbReference type="GO" id="GO:0008168">
    <property type="term" value="F:methyltransferase activity"/>
    <property type="evidence" value="ECO:0007669"/>
    <property type="project" value="UniProtKB-KW"/>
</dbReference>
<dbReference type="InterPro" id="IPR002052">
    <property type="entry name" value="DNA_methylase_N6_adenine_CS"/>
</dbReference>
<evidence type="ECO:0000256" key="1">
    <source>
        <dbReference type="ARBA" id="ARBA00022603"/>
    </source>
</evidence>
<dbReference type="Pfam" id="PF05063">
    <property type="entry name" value="MT-A70"/>
    <property type="match status" value="1"/>
</dbReference>
<dbReference type="InterPro" id="IPR003115">
    <property type="entry name" value="ParB_N"/>
</dbReference>